<gene>
    <name evidence="2" type="ORF">F4V45_02190</name>
</gene>
<dbReference type="RefSeq" id="WP_150336859.1">
    <property type="nucleotide sequence ID" value="NZ_JAERIX010000026.1"/>
</dbReference>
<dbReference type="Pfam" id="PF04519">
    <property type="entry name" value="Bactofilin"/>
    <property type="match status" value="1"/>
</dbReference>
<dbReference type="EMBL" id="VXKE01000006">
    <property type="protein sequence ID" value="KAA8710742.1"/>
    <property type="molecule type" value="Genomic_DNA"/>
</dbReference>
<dbReference type="AlphaFoldDB" id="A0A5M9QSM3"/>
<dbReference type="InterPro" id="IPR007607">
    <property type="entry name" value="BacA/B"/>
</dbReference>
<name>A0A5M9QSM3_9HELI</name>
<organism evidence="2 3">
    <name type="scientific">Helicobacter canis</name>
    <dbReference type="NCBI Taxonomy" id="29419"/>
    <lineage>
        <taxon>Bacteria</taxon>
        <taxon>Pseudomonadati</taxon>
        <taxon>Campylobacterota</taxon>
        <taxon>Epsilonproteobacteria</taxon>
        <taxon>Campylobacterales</taxon>
        <taxon>Helicobacteraceae</taxon>
        <taxon>Helicobacter</taxon>
    </lineage>
</organism>
<evidence type="ECO:0000313" key="2">
    <source>
        <dbReference type="EMBL" id="KAA8710742.1"/>
    </source>
</evidence>
<comment type="caution">
    <text evidence="2">The sequence shown here is derived from an EMBL/GenBank/DDBJ whole genome shotgun (WGS) entry which is preliminary data.</text>
</comment>
<dbReference type="PANTHER" id="PTHR35024">
    <property type="entry name" value="HYPOTHETICAL CYTOSOLIC PROTEIN"/>
    <property type="match status" value="1"/>
</dbReference>
<sequence>MAIFTSDDKQPNGLGQKPGAATIIAQGTKIKGEINTDCHLHIDGELEGSIRSKSTVMIGKSGFVNGEVYANKLIVSGKLKGSTESESVEIASLGRFEGVITSTELVIEKKGVFIGESKIKGQTPLASKNAPSKPL</sequence>
<reference evidence="2 3" key="1">
    <citation type="submission" date="2019-09" db="EMBL/GenBank/DDBJ databases">
        <title>Draft genome sequence of various Type strains from the CCUG.</title>
        <authorList>
            <person name="Pineiro-Iglesias B."/>
            <person name="Tunovic T."/>
            <person name="Unosson C."/>
            <person name="Inganas E."/>
            <person name="Ohlen M."/>
            <person name="Cardew S."/>
            <person name="Jensie-Markopoulos S."/>
            <person name="Salva-Serra F."/>
            <person name="Jaen-Luchoro D."/>
            <person name="Karlsson R."/>
            <person name="Svensson-Stadler L."/>
            <person name="Chun J."/>
            <person name="Moore E."/>
        </authorList>
    </citation>
    <scope>NUCLEOTIDE SEQUENCE [LARGE SCALE GENOMIC DNA]</scope>
    <source>
        <strain evidence="2 3">CCUG 32756T</strain>
    </source>
</reference>
<protein>
    <submittedName>
        <fullName evidence="2">Polymer-forming cytoskeletal protein</fullName>
    </submittedName>
</protein>
<proteinExistence type="inferred from homology"/>
<dbReference type="PANTHER" id="PTHR35024:SF4">
    <property type="entry name" value="POLYMER-FORMING CYTOSKELETAL PROTEIN"/>
    <property type="match status" value="1"/>
</dbReference>
<evidence type="ECO:0000256" key="1">
    <source>
        <dbReference type="ARBA" id="ARBA00044755"/>
    </source>
</evidence>
<evidence type="ECO:0000313" key="3">
    <source>
        <dbReference type="Proteomes" id="UP000323707"/>
    </source>
</evidence>
<dbReference type="Proteomes" id="UP000323707">
    <property type="component" value="Unassembled WGS sequence"/>
</dbReference>
<accession>A0A5M9QSM3</accession>
<comment type="similarity">
    <text evidence="1">Belongs to the bactofilin family.</text>
</comment>